<dbReference type="RefSeq" id="WP_353317381.1">
    <property type="nucleotide sequence ID" value="NZ_BAABVV010000024.1"/>
</dbReference>
<accession>A0ABP9ZGL5</accession>
<proteinExistence type="predicted"/>
<evidence type="ECO:0000313" key="1">
    <source>
        <dbReference type="EMBL" id="GAA6113936.1"/>
    </source>
</evidence>
<protein>
    <submittedName>
        <fullName evidence="1">Uncharacterized protein</fullName>
    </submittedName>
</protein>
<gene>
    <name evidence="1" type="ORF">AP20H10_02990</name>
</gene>
<evidence type="ECO:0000313" key="2">
    <source>
        <dbReference type="Proteomes" id="UP001438112"/>
    </source>
</evidence>
<dbReference type="Proteomes" id="UP001438112">
    <property type="component" value="Unassembled WGS sequence"/>
</dbReference>
<name>A0ABP9ZGL5_9LACO</name>
<sequence length="279" mass="33207">MNNLNYGNEIFSAALNKTTDDLLYASNLLDNSKTLDSINFWLFLLIWINFKDEKNKNWYDIEKCIKNFLTDEASSIFRYKTIKLEKYKLLINSLNNNVNWNNPDTTNNVDLIILAAIYNKIKKDEDLFAFLFNQLNEFEKSFSDYIREQIEQKDYFSKNRRFITNICNNRLSNILSFNYIPLTGRSFEENNLSDNTELKYINNYENIHGNVYNEINYRFESPIIFGIDSNYDSKNKIDEKYKSHINKFTKTSRILNFSNRKTSKILDKNIDTIIFLVIL</sequence>
<reference evidence="1 2" key="1">
    <citation type="submission" date="2024-03" db="EMBL/GenBank/DDBJ databases">
        <title>Inconsistent identification of Apilactobacillus kunkeei-related strains obtained by well-developed overall genome related indices.</title>
        <authorList>
            <person name="Maeno S."/>
            <person name="Endo A."/>
        </authorList>
    </citation>
    <scope>NUCLEOTIDE SEQUENCE [LARGE SCALE GENOMIC DNA]</scope>
    <source>
        <strain evidence="1 2">20H-10</strain>
    </source>
</reference>
<organism evidence="1 2">
    <name type="scientific">Apilactobacillus apinorum</name>
    <dbReference type="NCBI Taxonomy" id="1218495"/>
    <lineage>
        <taxon>Bacteria</taxon>
        <taxon>Bacillati</taxon>
        <taxon>Bacillota</taxon>
        <taxon>Bacilli</taxon>
        <taxon>Lactobacillales</taxon>
        <taxon>Lactobacillaceae</taxon>
        <taxon>Apilactobacillus</taxon>
    </lineage>
</organism>
<dbReference type="EMBL" id="BAABVV010000024">
    <property type="protein sequence ID" value="GAA6113936.1"/>
    <property type="molecule type" value="Genomic_DNA"/>
</dbReference>
<keyword evidence="2" id="KW-1185">Reference proteome</keyword>
<comment type="caution">
    <text evidence="1">The sequence shown here is derived from an EMBL/GenBank/DDBJ whole genome shotgun (WGS) entry which is preliminary data.</text>
</comment>